<keyword evidence="2 9" id="KW-0808">Transferase</keyword>
<dbReference type="NCBIfam" id="TIGR00125">
    <property type="entry name" value="cyt_tran_rel"/>
    <property type="match status" value="1"/>
</dbReference>
<proteinExistence type="inferred from homology"/>
<feature type="domain" description="Cytidyltransferase-like" evidence="10">
    <location>
        <begin position="9"/>
        <end position="137"/>
    </location>
</feature>
<gene>
    <name evidence="9" type="primary">coaD</name>
    <name evidence="11" type="ORF">C7377_0777</name>
</gene>
<protein>
    <recommendedName>
        <fullName evidence="9">Phosphopantetheine adenylyltransferase</fullName>
        <ecNumber evidence="9">2.7.7.3</ecNumber>
    </recommendedName>
    <alternativeName>
        <fullName evidence="9">Dephospho-CoA pyrophosphorylase</fullName>
    </alternativeName>
    <alternativeName>
        <fullName evidence="9">Pantetheine-phosphate adenylyltransferase</fullName>
        <shortName evidence="9">PPAT</shortName>
    </alternativeName>
</protein>
<comment type="subunit">
    <text evidence="9">Homohexamer.</text>
</comment>
<accession>A0A7L4URS8</accession>
<name>A0A7L4URS8_BALHA</name>
<dbReference type="PANTHER" id="PTHR21342">
    <property type="entry name" value="PHOSPHOPANTETHEINE ADENYLYLTRANSFERASE"/>
    <property type="match status" value="1"/>
</dbReference>
<keyword evidence="4 9" id="KW-0547">Nucleotide-binding</keyword>
<sequence>MSCKEKVAIFPGSFDPFTTGHEYIVNKGVDIFDKIIIGVGFNATKKSFFPLEQRIKWIETLFANEPKISVESYEGLTIDFAQKHHASYILRGLRTSSDFEYERAIAQMNKALSNGLESIFLLTPPELTPVTSTIVRDIIRHGGDASMFIPDKLDKSEFHIKNALSIK</sequence>
<dbReference type="UniPathway" id="UPA00241">
    <property type="reaction ID" value="UER00355"/>
</dbReference>
<comment type="subcellular location">
    <subcellularLocation>
        <location evidence="9">Cytoplasm</location>
    </subcellularLocation>
</comment>
<evidence type="ECO:0000256" key="1">
    <source>
        <dbReference type="ARBA" id="ARBA00022490"/>
    </source>
</evidence>
<dbReference type="PRINTS" id="PR01020">
    <property type="entry name" value="LPSBIOSNTHSS"/>
</dbReference>
<evidence type="ECO:0000256" key="4">
    <source>
        <dbReference type="ARBA" id="ARBA00022741"/>
    </source>
</evidence>
<feature type="binding site" evidence="9">
    <location>
        <begin position="92"/>
        <end position="94"/>
    </location>
    <ligand>
        <name>ATP</name>
        <dbReference type="ChEBI" id="CHEBI:30616"/>
    </ligand>
</feature>
<keyword evidence="1 9" id="KW-0963">Cytoplasm</keyword>
<dbReference type="SUPFAM" id="SSF52374">
    <property type="entry name" value="Nucleotidylyl transferase"/>
    <property type="match status" value="1"/>
</dbReference>
<dbReference type="InterPro" id="IPR004821">
    <property type="entry name" value="Cyt_trans-like"/>
</dbReference>
<dbReference type="EMBL" id="QENZ01000003">
    <property type="protein sequence ID" value="PVX52460.1"/>
    <property type="molecule type" value="Genomic_DNA"/>
</dbReference>
<dbReference type="GO" id="GO:0005737">
    <property type="term" value="C:cytoplasm"/>
    <property type="evidence" value="ECO:0007669"/>
    <property type="project" value="UniProtKB-SubCell"/>
</dbReference>
<dbReference type="Proteomes" id="UP000251835">
    <property type="component" value="Unassembled WGS sequence"/>
</dbReference>
<comment type="cofactor">
    <cofactor evidence="9">
        <name>Mg(2+)</name>
        <dbReference type="ChEBI" id="CHEBI:18420"/>
    </cofactor>
</comment>
<dbReference type="EC" id="2.7.7.3" evidence="9"/>
<comment type="function">
    <text evidence="9">Reversibly transfers an adenylyl group from ATP to 4'-phosphopantetheine, yielding dephospho-CoA (dPCoA) and pyrophosphate.</text>
</comment>
<keyword evidence="6 9" id="KW-0460">Magnesium</keyword>
<dbReference type="Gene3D" id="3.40.50.620">
    <property type="entry name" value="HUPs"/>
    <property type="match status" value="1"/>
</dbReference>
<keyword evidence="3 9" id="KW-0548">Nucleotidyltransferase</keyword>
<comment type="catalytic activity">
    <reaction evidence="8 9">
        <text>(R)-4'-phosphopantetheine + ATP + H(+) = 3'-dephospho-CoA + diphosphate</text>
        <dbReference type="Rhea" id="RHEA:19801"/>
        <dbReference type="ChEBI" id="CHEBI:15378"/>
        <dbReference type="ChEBI" id="CHEBI:30616"/>
        <dbReference type="ChEBI" id="CHEBI:33019"/>
        <dbReference type="ChEBI" id="CHEBI:57328"/>
        <dbReference type="ChEBI" id="CHEBI:61723"/>
        <dbReference type="EC" id="2.7.7.3"/>
    </reaction>
</comment>
<comment type="caution">
    <text evidence="11">The sequence shown here is derived from an EMBL/GenBank/DDBJ whole genome shotgun (WGS) entry which is preliminary data.</text>
</comment>
<evidence type="ECO:0000256" key="5">
    <source>
        <dbReference type="ARBA" id="ARBA00022840"/>
    </source>
</evidence>
<dbReference type="NCBIfam" id="TIGR01510">
    <property type="entry name" value="coaD_prev_kdtB"/>
    <property type="match status" value="1"/>
</dbReference>
<feature type="binding site" evidence="9">
    <location>
        <begin position="127"/>
        <end position="133"/>
    </location>
    <ligand>
        <name>ATP</name>
        <dbReference type="ChEBI" id="CHEBI:30616"/>
    </ligand>
</feature>
<feature type="binding site" evidence="9">
    <location>
        <begin position="13"/>
        <end position="14"/>
    </location>
    <ligand>
        <name>ATP</name>
        <dbReference type="ChEBI" id="CHEBI:30616"/>
    </ligand>
</feature>
<feature type="binding site" evidence="9">
    <location>
        <position position="102"/>
    </location>
    <ligand>
        <name>ATP</name>
        <dbReference type="ChEBI" id="CHEBI:30616"/>
    </ligand>
</feature>
<dbReference type="Pfam" id="PF01467">
    <property type="entry name" value="CTP_transf_like"/>
    <property type="match status" value="1"/>
</dbReference>
<organism evidence="11 12">
    <name type="scientific">Balneicella halophila</name>
    <dbReference type="NCBI Taxonomy" id="1537566"/>
    <lineage>
        <taxon>Bacteria</taxon>
        <taxon>Pseudomonadati</taxon>
        <taxon>Bacteroidota</taxon>
        <taxon>Bacteroidia</taxon>
        <taxon>Bacteroidales</taxon>
        <taxon>Balneicellaceae</taxon>
        <taxon>Balneicella</taxon>
    </lineage>
</organism>
<evidence type="ECO:0000256" key="9">
    <source>
        <dbReference type="HAMAP-Rule" id="MF_00151"/>
    </source>
</evidence>
<keyword evidence="12" id="KW-1185">Reference proteome</keyword>
<comment type="similarity">
    <text evidence="9">Belongs to the bacterial CoaD family.</text>
</comment>
<feature type="binding site" evidence="9">
    <location>
        <position position="45"/>
    </location>
    <ligand>
        <name>substrate</name>
    </ligand>
</feature>
<feature type="binding site" evidence="9">
    <location>
        <position position="21"/>
    </location>
    <ligand>
        <name>ATP</name>
        <dbReference type="ChEBI" id="CHEBI:30616"/>
    </ligand>
</feature>
<reference evidence="11 12" key="1">
    <citation type="submission" date="2018-05" db="EMBL/GenBank/DDBJ databases">
        <title>Genomic Encyclopedia of Type Strains, Phase IV (KMG-IV): sequencing the most valuable type-strain genomes for metagenomic binning, comparative biology and taxonomic classification.</title>
        <authorList>
            <person name="Goeker M."/>
        </authorList>
    </citation>
    <scope>NUCLEOTIDE SEQUENCE [LARGE SCALE GENOMIC DNA]</scope>
    <source>
        <strain evidence="11 12">DSM 28579</strain>
    </source>
</reference>
<feature type="binding site" evidence="9">
    <location>
        <position position="13"/>
    </location>
    <ligand>
        <name>substrate</name>
    </ligand>
</feature>
<evidence type="ECO:0000313" key="11">
    <source>
        <dbReference type="EMBL" id="PVX52460.1"/>
    </source>
</evidence>
<keyword evidence="7 9" id="KW-0173">Coenzyme A biosynthesis</keyword>
<evidence type="ECO:0000256" key="3">
    <source>
        <dbReference type="ARBA" id="ARBA00022695"/>
    </source>
</evidence>
<dbReference type="GO" id="GO:0015937">
    <property type="term" value="P:coenzyme A biosynthetic process"/>
    <property type="evidence" value="ECO:0007669"/>
    <property type="project" value="UniProtKB-UniRule"/>
</dbReference>
<feature type="binding site" evidence="9">
    <location>
        <position position="91"/>
    </location>
    <ligand>
        <name>substrate</name>
    </ligand>
</feature>
<comment type="pathway">
    <text evidence="9">Cofactor biosynthesis; coenzyme A biosynthesis; CoA from (R)-pantothenate: step 4/5.</text>
</comment>
<keyword evidence="5 9" id="KW-0067">ATP-binding</keyword>
<evidence type="ECO:0000256" key="7">
    <source>
        <dbReference type="ARBA" id="ARBA00022993"/>
    </source>
</evidence>
<dbReference type="RefSeq" id="WP_116495989.1">
    <property type="nucleotide sequence ID" value="NZ_QENZ01000003.1"/>
</dbReference>
<evidence type="ECO:0000259" key="10">
    <source>
        <dbReference type="Pfam" id="PF01467"/>
    </source>
</evidence>
<evidence type="ECO:0000256" key="8">
    <source>
        <dbReference type="ARBA" id="ARBA00029346"/>
    </source>
</evidence>
<feature type="binding site" evidence="9">
    <location>
        <position position="77"/>
    </location>
    <ligand>
        <name>substrate</name>
    </ligand>
</feature>
<evidence type="ECO:0000256" key="6">
    <source>
        <dbReference type="ARBA" id="ARBA00022842"/>
    </source>
</evidence>
<evidence type="ECO:0000313" key="12">
    <source>
        <dbReference type="Proteomes" id="UP000251835"/>
    </source>
</evidence>
<dbReference type="GO" id="GO:0005524">
    <property type="term" value="F:ATP binding"/>
    <property type="evidence" value="ECO:0007669"/>
    <property type="project" value="UniProtKB-KW"/>
</dbReference>
<feature type="site" description="Transition state stabilizer" evidence="9">
    <location>
        <position position="21"/>
    </location>
</feature>
<evidence type="ECO:0000256" key="2">
    <source>
        <dbReference type="ARBA" id="ARBA00022679"/>
    </source>
</evidence>
<dbReference type="HAMAP" id="MF_00151">
    <property type="entry name" value="PPAT_bact"/>
    <property type="match status" value="1"/>
</dbReference>
<dbReference type="PANTHER" id="PTHR21342:SF1">
    <property type="entry name" value="PHOSPHOPANTETHEINE ADENYLYLTRANSFERASE"/>
    <property type="match status" value="1"/>
</dbReference>
<dbReference type="GO" id="GO:0004595">
    <property type="term" value="F:pantetheine-phosphate adenylyltransferase activity"/>
    <property type="evidence" value="ECO:0007669"/>
    <property type="project" value="UniProtKB-UniRule"/>
</dbReference>
<dbReference type="AlphaFoldDB" id="A0A7L4URS8"/>
<dbReference type="InterPro" id="IPR014729">
    <property type="entry name" value="Rossmann-like_a/b/a_fold"/>
</dbReference>
<dbReference type="InterPro" id="IPR001980">
    <property type="entry name" value="PPAT"/>
</dbReference>
<dbReference type="OrthoDB" id="9806661at2"/>